<evidence type="ECO:0000256" key="1">
    <source>
        <dbReference type="ARBA" id="ARBA00022441"/>
    </source>
</evidence>
<keyword evidence="1" id="KW-0880">Kelch repeat</keyword>
<protein>
    <submittedName>
        <fullName evidence="3">Uncharacterized protein</fullName>
    </submittedName>
</protein>
<evidence type="ECO:0000313" key="3">
    <source>
        <dbReference type="EMBL" id="OMJ71690.1"/>
    </source>
</evidence>
<dbReference type="OrthoDB" id="10251809at2759"/>
<keyword evidence="2" id="KW-0677">Repeat</keyword>
<evidence type="ECO:0000313" key="4">
    <source>
        <dbReference type="Proteomes" id="UP000187209"/>
    </source>
</evidence>
<keyword evidence="4" id="KW-1185">Reference proteome</keyword>
<comment type="caution">
    <text evidence="3">The sequence shown here is derived from an EMBL/GenBank/DDBJ whole genome shotgun (WGS) entry which is preliminary data.</text>
</comment>
<dbReference type="AlphaFoldDB" id="A0A1R2B4Y6"/>
<dbReference type="InterPro" id="IPR015915">
    <property type="entry name" value="Kelch-typ_b-propeller"/>
</dbReference>
<dbReference type="Pfam" id="PF24681">
    <property type="entry name" value="Kelch_KLHDC2_KLHL20_DRC7"/>
    <property type="match status" value="2"/>
</dbReference>
<dbReference type="EMBL" id="MPUH01000965">
    <property type="protein sequence ID" value="OMJ71690.1"/>
    <property type="molecule type" value="Genomic_DNA"/>
</dbReference>
<dbReference type="PANTHER" id="PTHR46093">
    <property type="entry name" value="ACYL-COA-BINDING DOMAIN-CONTAINING PROTEIN 5"/>
    <property type="match status" value="1"/>
</dbReference>
<dbReference type="PANTHER" id="PTHR46093:SF18">
    <property type="entry name" value="FIBRONECTIN TYPE-III DOMAIN-CONTAINING PROTEIN"/>
    <property type="match status" value="1"/>
</dbReference>
<evidence type="ECO:0000256" key="2">
    <source>
        <dbReference type="ARBA" id="ARBA00022737"/>
    </source>
</evidence>
<accession>A0A1R2B4Y6</accession>
<dbReference type="Proteomes" id="UP000187209">
    <property type="component" value="Unassembled WGS sequence"/>
</dbReference>
<name>A0A1R2B4Y6_9CILI</name>
<dbReference type="Gene3D" id="2.120.10.80">
    <property type="entry name" value="Kelch-type beta propeller"/>
    <property type="match status" value="2"/>
</dbReference>
<reference evidence="3 4" key="1">
    <citation type="submission" date="2016-11" db="EMBL/GenBank/DDBJ databases">
        <title>The macronuclear genome of Stentor coeruleus: a giant cell with tiny introns.</title>
        <authorList>
            <person name="Slabodnick M."/>
            <person name="Ruby J.G."/>
            <person name="Reiff S.B."/>
            <person name="Swart E.C."/>
            <person name="Gosai S."/>
            <person name="Prabakaran S."/>
            <person name="Witkowska E."/>
            <person name="Larue G.E."/>
            <person name="Fisher S."/>
            <person name="Freeman R.M."/>
            <person name="Gunawardena J."/>
            <person name="Chu W."/>
            <person name="Stover N.A."/>
            <person name="Gregory B.D."/>
            <person name="Nowacki M."/>
            <person name="Derisi J."/>
            <person name="Roy S.W."/>
            <person name="Marshall W.F."/>
            <person name="Sood P."/>
        </authorList>
    </citation>
    <scope>NUCLEOTIDE SEQUENCE [LARGE SCALE GENOMIC DNA]</scope>
    <source>
        <strain evidence="3">WM001</strain>
    </source>
</reference>
<proteinExistence type="predicted"/>
<organism evidence="3 4">
    <name type="scientific">Stentor coeruleus</name>
    <dbReference type="NCBI Taxonomy" id="5963"/>
    <lineage>
        <taxon>Eukaryota</taxon>
        <taxon>Sar</taxon>
        <taxon>Alveolata</taxon>
        <taxon>Ciliophora</taxon>
        <taxon>Postciliodesmatophora</taxon>
        <taxon>Heterotrichea</taxon>
        <taxon>Heterotrichida</taxon>
        <taxon>Stentoridae</taxon>
        <taxon>Stentor</taxon>
    </lineage>
</organism>
<gene>
    <name evidence="3" type="ORF">SteCoe_30019</name>
</gene>
<sequence>MQEYSPYQIQKFRQSPLGRLIYKTDTADSSLSAYTQALLDSSTSEQLQKSYKGISRSRKKTPSIYSVSRSASTPSYNEITVCWHRINVEGWKPETRQESTLSHFNESLYLIGGVSRSINKDVNVYRINSKTWQRLDNIGDINEPRFGHSAVKYEGNIIVFGGGTHYDHKHKLRECLSGVHVFHIDTCFWQYMKTQGTYLPARKYHSACVVGCHMLVYGGMNQKNNMLSDAAVLNLKKKTWKSLEICGKSPGKLSFHTSAFVTGLEPGTNESIYKVFTGSGKIACPGVYVFGGLNGEKKASNMLYVIQVGKRPLEWTTPTIAGKPPSPRFLHTMIYNSLLKVLIIFGGRVDLAKTTVYTCFNDVFLLDLQNFQWLHVNVLGEIPIGRSGHTAESTDCRMYIFGGVTNSCYCSGDIWVLEMDPSTAIAMNEEFMKKKRLDNEINDYKQHAQGVTITNRAISRSRTRRFSKIDFSVNP</sequence>
<dbReference type="SUPFAM" id="SSF117281">
    <property type="entry name" value="Kelch motif"/>
    <property type="match status" value="2"/>
</dbReference>